<keyword evidence="2" id="KW-1133">Transmembrane helix</keyword>
<feature type="transmembrane region" description="Helical" evidence="2">
    <location>
        <begin position="91"/>
        <end position="110"/>
    </location>
</feature>
<protein>
    <recommendedName>
        <fullName evidence="3">DUF1707 domain-containing protein</fullName>
    </recommendedName>
</protein>
<evidence type="ECO:0000313" key="5">
    <source>
        <dbReference type="Proteomes" id="UP000642748"/>
    </source>
</evidence>
<dbReference type="RefSeq" id="WP_203920225.1">
    <property type="nucleotide sequence ID" value="NZ_BONZ01000045.1"/>
</dbReference>
<keyword evidence="5" id="KW-1185">Reference proteome</keyword>
<feature type="domain" description="DUF1707" evidence="3">
    <location>
        <begin position="8"/>
        <end position="60"/>
    </location>
</feature>
<sequence>MGERHDHLRAADADRQLAADRLQVALNEGRLDLLEYDGRLQQAYTAKTYGELDRILDDLPPEVGTGTPSVPTDAARATGTGRRRGVPTWMLTLWGSWLAVTAISMLIYVLSDFRGSAWPIWVAGQWAGILLIRTLKAHASGNPHRYVAAGHDGRHQMSGRDPRYRQRLDRQPAEERSPGWEQSDRRARYYGRQYRWR</sequence>
<keyword evidence="2" id="KW-0812">Transmembrane</keyword>
<feature type="transmembrane region" description="Helical" evidence="2">
    <location>
        <begin position="116"/>
        <end position="135"/>
    </location>
</feature>
<accession>A0A8J3QU93</accession>
<comment type="caution">
    <text evidence="4">The sequence shown here is derived from an EMBL/GenBank/DDBJ whole genome shotgun (WGS) entry which is preliminary data.</text>
</comment>
<proteinExistence type="predicted"/>
<dbReference type="PANTHER" id="PTHR40763:SF4">
    <property type="entry name" value="DUF1707 DOMAIN-CONTAINING PROTEIN"/>
    <property type="match status" value="1"/>
</dbReference>
<feature type="compositionally biased region" description="Basic and acidic residues" evidence="1">
    <location>
        <begin position="151"/>
        <end position="181"/>
    </location>
</feature>
<dbReference type="AlphaFoldDB" id="A0A8J3QU93"/>
<evidence type="ECO:0000256" key="2">
    <source>
        <dbReference type="SAM" id="Phobius"/>
    </source>
</evidence>
<name>A0A8J3QU93_9ACTN</name>
<feature type="region of interest" description="Disordered" evidence="1">
    <location>
        <begin position="147"/>
        <end position="181"/>
    </location>
</feature>
<evidence type="ECO:0000313" key="4">
    <source>
        <dbReference type="EMBL" id="GIH16649.1"/>
    </source>
</evidence>
<evidence type="ECO:0000256" key="1">
    <source>
        <dbReference type="SAM" id="MobiDB-lite"/>
    </source>
</evidence>
<evidence type="ECO:0000259" key="3">
    <source>
        <dbReference type="Pfam" id="PF08044"/>
    </source>
</evidence>
<organism evidence="4 5">
    <name type="scientific">Rugosimonospora africana</name>
    <dbReference type="NCBI Taxonomy" id="556532"/>
    <lineage>
        <taxon>Bacteria</taxon>
        <taxon>Bacillati</taxon>
        <taxon>Actinomycetota</taxon>
        <taxon>Actinomycetes</taxon>
        <taxon>Micromonosporales</taxon>
        <taxon>Micromonosporaceae</taxon>
        <taxon>Rugosimonospora</taxon>
    </lineage>
</organism>
<dbReference type="Proteomes" id="UP000642748">
    <property type="component" value="Unassembled WGS sequence"/>
</dbReference>
<dbReference type="Pfam" id="PF08044">
    <property type="entry name" value="DUF1707"/>
    <property type="match status" value="1"/>
</dbReference>
<keyword evidence="2" id="KW-0472">Membrane</keyword>
<dbReference type="PANTHER" id="PTHR40763">
    <property type="entry name" value="MEMBRANE PROTEIN-RELATED"/>
    <property type="match status" value="1"/>
</dbReference>
<dbReference type="EMBL" id="BONZ01000045">
    <property type="protein sequence ID" value="GIH16649.1"/>
    <property type="molecule type" value="Genomic_DNA"/>
</dbReference>
<feature type="region of interest" description="Disordered" evidence="1">
    <location>
        <begin position="61"/>
        <end position="81"/>
    </location>
</feature>
<dbReference type="InterPro" id="IPR012551">
    <property type="entry name" value="DUF1707_SHOCT-like"/>
</dbReference>
<gene>
    <name evidence="4" type="ORF">Raf01_48210</name>
</gene>
<reference evidence="4" key="1">
    <citation type="submission" date="2021-01" db="EMBL/GenBank/DDBJ databases">
        <title>Whole genome shotgun sequence of Rugosimonospora africana NBRC 104875.</title>
        <authorList>
            <person name="Komaki H."/>
            <person name="Tamura T."/>
        </authorList>
    </citation>
    <scope>NUCLEOTIDE SEQUENCE</scope>
    <source>
        <strain evidence="4">NBRC 104875</strain>
    </source>
</reference>